<dbReference type="Proteomes" id="UP000008694">
    <property type="component" value="Unassembled WGS sequence"/>
</dbReference>
<accession>D7LY90</accession>
<dbReference type="EMBL" id="GL348718">
    <property type="protein sequence ID" value="EFH49443.1"/>
    <property type="molecule type" value="Genomic_DNA"/>
</dbReference>
<dbReference type="SUPFAM" id="SSF52540">
    <property type="entry name" value="P-loop containing nucleoside triphosphate hydrolases"/>
    <property type="match status" value="1"/>
</dbReference>
<dbReference type="AlphaFoldDB" id="D7LY90"/>
<dbReference type="HOGENOM" id="CLU_1818445_0_0_1"/>
<name>D7LY90_ARALL</name>
<gene>
    <name evidence="1" type="ORF">ARALYDRAFT_908399</name>
</gene>
<dbReference type="InterPro" id="IPR027417">
    <property type="entry name" value="P-loop_NTPase"/>
</dbReference>
<dbReference type="Gramene" id="scaffold_600456.1">
    <property type="protein sequence ID" value="scaffold_600456.1"/>
    <property type="gene ID" value="scaffold_600456.1"/>
</dbReference>
<protein>
    <submittedName>
        <fullName evidence="1">Uncharacterized protein</fullName>
    </submittedName>
</protein>
<reference evidence="2" key="1">
    <citation type="journal article" date="2011" name="Nat. Genet.">
        <title>The Arabidopsis lyrata genome sequence and the basis of rapid genome size change.</title>
        <authorList>
            <person name="Hu T.T."/>
            <person name="Pattyn P."/>
            <person name="Bakker E.G."/>
            <person name="Cao J."/>
            <person name="Cheng J.-F."/>
            <person name="Clark R.M."/>
            <person name="Fahlgren N."/>
            <person name="Fawcett J.A."/>
            <person name="Grimwood J."/>
            <person name="Gundlach H."/>
            <person name="Haberer G."/>
            <person name="Hollister J.D."/>
            <person name="Ossowski S."/>
            <person name="Ottilar R.P."/>
            <person name="Salamov A.A."/>
            <person name="Schneeberger K."/>
            <person name="Spannagl M."/>
            <person name="Wang X."/>
            <person name="Yang L."/>
            <person name="Nasrallah M.E."/>
            <person name="Bergelson J."/>
            <person name="Carrington J.C."/>
            <person name="Gaut B.S."/>
            <person name="Schmutz J."/>
            <person name="Mayer K.F.X."/>
            <person name="Van de Peer Y."/>
            <person name="Grigoriev I.V."/>
            <person name="Nordborg M."/>
            <person name="Weigel D."/>
            <person name="Guo Y.-L."/>
        </authorList>
    </citation>
    <scope>NUCLEOTIDE SEQUENCE [LARGE SCALE GENOMIC DNA]</scope>
    <source>
        <strain evidence="2">cv. MN47</strain>
    </source>
</reference>
<evidence type="ECO:0000313" key="1">
    <source>
        <dbReference type="EMBL" id="EFH49443.1"/>
    </source>
</evidence>
<sequence length="142" mass="16325">MECEADKISSQLVDLLIKNSNKKAYSTYLLLLSKIPTLKSILLLEVLMKYTLHIRMQEARHSLASVHRLDIPGIDYVVHLDSVMFVSILFCHLCCYVYDSEVRSCSCSMIPPQDQNMFNHRAGRTARLGRQRRAIVFLLSHV</sequence>
<dbReference type="eggNOG" id="KOG0345">
    <property type="taxonomic scope" value="Eukaryota"/>
</dbReference>
<proteinExistence type="predicted"/>
<dbReference type="STRING" id="81972.D7LY90"/>
<evidence type="ECO:0000313" key="2">
    <source>
        <dbReference type="Proteomes" id="UP000008694"/>
    </source>
</evidence>
<keyword evidence="2" id="KW-1185">Reference proteome</keyword>
<organism evidence="2">
    <name type="scientific">Arabidopsis lyrata subsp. lyrata</name>
    <name type="common">Lyre-leaved rock-cress</name>
    <dbReference type="NCBI Taxonomy" id="81972"/>
    <lineage>
        <taxon>Eukaryota</taxon>
        <taxon>Viridiplantae</taxon>
        <taxon>Streptophyta</taxon>
        <taxon>Embryophyta</taxon>
        <taxon>Tracheophyta</taxon>
        <taxon>Spermatophyta</taxon>
        <taxon>Magnoliopsida</taxon>
        <taxon>eudicotyledons</taxon>
        <taxon>Gunneridae</taxon>
        <taxon>Pentapetalae</taxon>
        <taxon>rosids</taxon>
        <taxon>malvids</taxon>
        <taxon>Brassicales</taxon>
        <taxon>Brassicaceae</taxon>
        <taxon>Camelineae</taxon>
        <taxon>Arabidopsis</taxon>
    </lineage>
</organism>
<dbReference type="Gene3D" id="3.40.50.300">
    <property type="entry name" value="P-loop containing nucleotide triphosphate hydrolases"/>
    <property type="match status" value="1"/>
</dbReference>